<evidence type="ECO:0000313" key="2">
    <source>
        <dbReference type="EMBL" id="GHB53446.1"/>
    </source>
</evidence>
<organism evidence="2 3">
    <name type="scientific">Streptomyces cirratus</name>
    <dbReference type="NCBI Taxonomy" id="68187"/>
    <lineage>
        <taxon>Bacteria</taxon>
        <taxon>Bacillati</taxon>
        <taxon>Actinomycetota</taxon>
        <taxon>Actinomycetes</taxon>
        <taxon>Kitasatosporales</taxon>
        <taxon>Streptomycetaceae</taxon>
        <taxon>Streptomyces</taxon>
    </lineage>
</organism>
<sequence>MPQDVREAVYAARVPYAAGNRPTGAGGHPGRPATGLDRPAGGLLACPRRRVDRLAV</sequence>
<accession>A0ABQ3ER26</accession>
<dbReference type="EMBL" id="BMVP01000003">
    <property type="protein sequence ID" value="GHB53446.1"/>
    <property type="molecule type" value="Genomic_DNA"/>
</dbReference>
<dbReference type="Proteomes" id="UP000642673">
    <property type="component" value="Unassembled WGS sequence"/>
</dbReference>
<evidence type="ECO:0000256" key="1">
    <source>
        <dbReference type="SAM" id="MobiDB-lite"/>
    </source>
</evidence>
<reference evidence="3" key="1">
    <citation type="journal article" date="2019" name="Int. J. Syst. Evol. Microbiol.">
        <title>The Global Catalogue of Microorganisms (GCM) 10K type strain sequencing project: providing services to taxonomists for standard genome sequencing and annotation.</title>
        <authorList>
            <consortium name="The Broad Institute Genomics Platform"/>
            <consortium name="The Broad Institute Genome Sequencing Center for Infectious Disease"/>
            <person name="Wu L."/>
            <person name="Ma J."/>
        </authorList>
    </citation>
    <scope>NUCLEOTIDE SEQUENCE [LARGE SCALE GENOMIC DNA]</scope>
    <source>
        <strain evidence="3">JCM 4738</strain>
    </source>
</reference>
<proteinExistence type="predicted"/>
<protein>
    <submittedName>
        <fullName evidence="2">Uncharacterized protein</fullName>
    </submittedName>
</protein>
<comment type="caution">
    <text evidence="2">The sequence shown here is derived from an EMBL/GenBank/DDBJ whole genome shotgun (WGS) entry which is preliminary data.</text>
</comment>
<evidence type="ECO:0000313" key="3">
    <source>
        <dbReference type="Proteomes" id="UP000642673"/>
    </source>
</evidence>
<gene>
    <name evidence="2" type="ORF">GCM10010347_24360</name>
</gene>
<keyword evidence="3" id="KW-1185">Reference proteome</keyword>
<feature type="region of interest" description="Disordered" evidence="1">
    <location>
        <begin position="18"/>
        <end position="42"/>
    </location>
</feature>
<name>A0ABQ3ER26_9ACTN</name>